<dbReference type="AlphaFoldDB" id="A0AAW2RQS1"/>
<dbReference type="Pfam" id="PF04043">
    <property type="entry name" value="PMEI"/>
    <property type="match status" value="1"/>
</dbReference>
<name>A0AAW2RQS1_9LAMI</name>
<dbReference type="GO" id="GO:0004857">
    <property type="term" value="F:enzyme inhibitor activity"/>
    <property type="evidence" value="ECO:0007669"/>
    <property type="project" value="InterPro"/>
</dbReference>
<dbReference type="Gene3D" id="1.20.140.40">
    <property type="entry name" value="Invertase/pectin methylesterase inhibitor family protein"/>
    <property type="match status" value="1"/>
</dbReference>
<keyword evidence="2" id="KW-1133">Transmembrane helix</keyword>
<keyword evidence="2" id="KW-0812">Transmembrane</keyword>
<evidence type="ECO:0000259" key="3">
    <source>
        <dbReference type="Pfam" id="PF04043"/>
    </source>
</evidence>
<dbReference type="InterPro" id="IPR035513">
    <property type="entry name" value="Invertase/methylesterase_inhib"/>
</dbReference>
<dbReference type="EMBL" id="JACGWM010000003">
    <property type="protein sequence ID" value="KAL0382437.1"/>
    <property type="molecule type" value="Genomic_DNA"/>
</dbReference>
<gene>
    <name evidence="4" type="ORF">Scaly_0531000</name>
</gene>
<dbReference type="SUPFAM" id="SSF101148">
    <property type="entry name" value="Plant invertase/pectin methylesterase inhibitor"/>
    <property type="match status" value="1"/>
</dbReference>
<feature type="region of interest" description="Disordered" evidence="1">
    <location>
        <begin position="1"/>
        <end position="27"/>
    </location>
</feature>
<feature type="transmembrane region" description="Helical" evidence="2">
    <location>
        <begin position="128"/>
        <end position="147"/>
    </location>
</feature>
<evidence type="ECO:0000313" key="4">
    <source>
        <dbReference type="EMBL" id="KAL0382437.1"/>
    </source>
</evidence>
<reference evidence="4" key="2">
    <citation type="journal article" date="2024" name="Plant">
        <title>Genomic evolution and insights into agronomic trait innovations of Sesamum species.</title>
        <authorList>
            <person name="Miao H."/>
            <person name="Wang L."/>
            <person name="Qu L."/>
            <person name="Liu H."/>
            <person name="Sun Y."/>
            <person name="Le M."/>
            <person name="Wang Q."/>
            <person name="Wei S."/>
            <person name="Zheng Y."/>
            <person name="Lin W."/>
            <person name="Duan Y."/>
            <person name="Cao H."/>
            <person name="Xiong S."/>
            <person name="Wang X."/>
            <person name="Wei L."/>
            <person name="Li C."/>
            <person name="Ma Q."/>
            <person name="Ju M."/>
            <person name="Zhao R."/>
            <person name="Li G."/>
            <person name="Mu C."/>
            <person name="Tian Q."/>
            <person name="Mei H."/>
            <person name="Zhang T."/>
            <person name="Gao T."/>
            <person name="Zhang H."/>
        </authorList>
    </citation>
    <scope>NUCLEOTIDE SEQUENCE</scope>
    <source>
        <strain evidence="4">KEN8</strain>
    </source>
</reference>
<proteinExistence type="predicted"/>
<sequence length="149" mass="15967">MEYGRLGKAEPGGSSTRTPTPNPNPTPKKSKIKLLLILAATLMVASAISAALVVVIRNRANSGAGARLHNRRPSQAMSRACSRTLYPSLCLNSLLDFPGAITASDQELVHISVNMTLQKVGRALFPRLRSAISIWILVSGSFVLMSIEI</sequence>
<keyword evidence="2" id="KW-0472">Membrane</keyword>
<feature type="transmembrane region" description="Helical" evidence="2">
    <location>
        <begin position="34"/>
        <end position="56"/>
    </location>
</feature>
<reference evidence="4" key="1">
    <citation type="submission" date="2020-06" db="EMBL/GenBank/DDBJ databases">
        <authorList>
            <person name="Li T."/>
            <person name="Hu X."/>
            <person name="Zhang T."/>
            <person name="Song X."/>
            <person name="Zhang H."/>
            <person name="Dai N."/>
            <person name="Sheng W."/>
            <person name="Hou X."/>
            <person name="Wei L."/>
        </authorList>
    </citation>
    <scope>NUCLEOTIDE SEQUENCE</scope>
    <source>
        <strain evidence="4">KEN8</strain>
        <tissue evidence="4">Leaf</tissue>
    </source>
</reference>
<accession>A0AAW2RQS1</accession>
<organism evidence="4">
    <name type="scientific">Sesamum calycinum</name>
    <dbReference type="NCBI Taxonomy" id="2727403"/>
    <lineage>
        <taxon>Eukaryota</taxon>
        <taxon>Viridiplantae</taxon>
        <taxon>Streptophyta</taxon>
        <taxon>Embryophyta</taxon>
        <taxon>Tracheophyta</taxon>
        <taxon>Spermatophyta</taxon>
        <taxon>Magnoliopsida</taxon>
        <taxon>eudicotyledons</taxon>
        <taxon>Gunneridae</taxon>
        <taxon>Pentapetalae</taxon>
        <taxon>asterids</taxon>
        <taxon>lamiids</taxon>
        <taxon>Lamiales</taxon>
        <taxon>Pedaliaceae</taxon>
        <taxon>Sesamum</taxon>
    </lineage>
</organism>
<feature type="domain" description="Pectinesterase inhibitor" evidence="3">
    <location>
        <begin position="77"/>
        <end position="123"/>
    </location>
</feature>
<dbReference type="InterPro" id="IPR006501">
    <property type="entry name" value="Pectinesterase_inhib_dom"/>
</dbReference>
<dbReference type="NCBIfam" id="TIGR01614">
    <property type="entry name" value="PME_inhib"/>
    <property type="match status" value="1"/>
</dbReference>
<protein>
    <submittedName>
        <fullName evidence="4">Pectinesterase/pectinesterase inhibitor 61</fullName>
    </submittedName>
</protein>
<evidence type="ECO:0000256" key="1">
    <source>
        <dbReference type="SAM" id="MobiDB-lite"/>
    </source>
</evidence>
<evidence type="ECO:0000256" key="2">
    <source>
        <dbReference type="SAM" id="Phobius"/>
    </source>
</evidence>
<comment type="caution">
    <text evidence="4">The sequence shown here is derived from an EMBL/GenBank/DDBJ whole genome shotgun (WGS) entry which is preliminary data.</text>
</comment>